<dbReference type="SUPFAM" id="SSF53098">
    <property type="entry name" value="Ribonuclease H-like"/>
    <property type="match status" value="1"/>
</dbReference>
<dbReference type="InterPro" id="IPR012337">
    <property type="entry name" value="RNaseH-like_sf"/>
</dbReference>
<accession>A0ABP3PNY4</accession>
<dbReference type="PANTHER" id="PTHR30007:SF1">
    <property type="entry name" value="BLR1914 PROTEIN"/>
    <property type="match status" value="1"/>
</dbReference>
<dbReference type="EMBL" id="BAAAFZ010000006">
    <property type="protein sequence ID" value="GAA0568651.1"/>
    <property type="molecule type" value="Genomic_DNA"/>
</dbReference>
<dbReference type="InterPro" id="IPR002559">
    <property type="entry name" value="Transposase_11"/>
</dbReference>
<gene>
    <name evidence="3" type="ORF">GCM10009416_03540</name>
</gene>
<proteinExistence type="predicted"/>
<feature type="domain" description="Insertion element IS402-like" evidence="2">
    <location>
        <begin position="1"/>
        <end position="44"/>
    </location>
</feature>
<dbReference type="Proteomes" id="UP001501588">
    <property type="component" value="Unassembled WGS sequence"/>
</dbReference>
<dbReference type="Pfam" id="PF13340">
    <property type="entry name" value="DUF4096"/>
    <property type="match status" value="1"/>
</dbReference>
<feature type="domain" description="Transposase IS4-like" evidence="1">
    <location>
        <begin position="60"/>
        <end position="211"/>
    </location>
</feature>
<sequence>MLDAILWIGRTGTPWRDLPAELGNWNSVHRQFRRWTASGVWDLLLQAHADGGGEADALQMIDSTIVRAHHCAAGGKRDQTRHLGRSRGGLSTKVHLRANADGLPIAVVLTPGEAHDVTAYPELMGERDSDPGVLLGDRGYDSDEIRRDVRDRGATPEIPTRRNRKARHSVDRRLYALRARIECFINRLKNNRRVATRYDHTASSFLGFVLLGCVRLWIKFVHAA</sequence>
<dbReference type="Pfam" id="PF01609">
    <property type="entry name" value="DDE_Tnp_1"/>
    <property type="match status" value="1"/>
</dbReference>
<evidence type="ECO:0000259" key="1">
    <source>
        <dbReference type="Pfam" id="PF01609"/>
    </source>
</evidence>
<reference evidence="4" key="1">
    <citation type="journal article" date="2019" name="Int. J. Syst. Evol. Microbiol.">
        <title>The Global Catalogue of Microorganisms (GCM) 10K type strain sequencing project: providing services to taxonomists for standard genome sequencing and annotation.</title>
        <authorList>
            <consortium name="The Broad Institute Genomics Platform"/>
            <consortium name="The Broad Institute Genome Sequencing Center for Infectious Disease"/>
            <person name="Wu L."/>
            <person name="Ma J."/>
        </authorList>
    </citation>
    <scope>NUCLEOTIDE SEQUENCE [LARGE SCALE GENOMIC DNA]</scope>
    <source>
        <strain evidence="4">JCM 9933</strain>
    </source>
</reference>
<evidence type="ECO:0000313" key="3">
    <source>
        <dbReference type="EMBL" id="GAA0568651.1"/>
    </source>
</evidence>
<evidence type="ECO:0000313" key="4">
    <source>
        <dbReference type="Proteomes" id="UP001501588"/>
    </source>
</evidence>
<dbReference type="NCBIfam" id="NF033580">
    <property type="entry name" value="transpos_IS5_3"/>
    <property type="match status" value="1"/>
</dbReference>
<organism evidence="3 4">
    <name type="scientific">Craurococcus roseus</name>
    <dbReference type="NCBI Taxonomy" id="77585"/>
    <lineage>
        <taxon>Bacteria</taxon>
        <taxon>Pseudomonadati</taxon>
        <taxon>Pseudomonadota</taxon>
        <taxon>Alphaproteobacteria</taxon>
        <taxon>Acetobacterales</taxon>
        <taxon>Acetobacteraceae</taxon>
        <taxon>Craurococcus</taxon>
    </lineage>
</organism>
<comment type="caution">
    <text evidence="3">The sequence shown here is derived from an EMBL/GenBank/DDBJ whole genome shotgun (WGS) entry which is preliminary data.</text>
</comment>
<dbReference type="InterPro" id="IPR025161">
    <property type="entry name" value="IS402-like_dom"/>
</dbReference>
<evidence type="ECO:0000259" key="2">
    <source>
        <dbReference type="Pfam" id="PF13340"/>
    </source>
</evidence>
<name>A0ABP3PNY4_9PROT</name>
<protein>
    <submittedName>
        <fullName evidence="3">IS5 family transposase</fullName>
    </submittedName>
</protein>
<keyword evidence="4" id="KW-1185">Reference proteome</keyword>
<dbReference type="PANTHER" id="PTHR30007">
    <property type="entry name" value="PHP DOMAIN PROTEIN"/>
    <property type="match status" value="1"/>
</dbReference>